<dbReference type="GO" id="GO:0004185">
    <property type="term" value="F:serine-type carboxypeptidase activity"/>
    <property type="evidence" value="ECO:0007669"/>
    <property type="project" value="InterPro"/>
</dbReference>
<dbReference type="PRINTS" id="PR00724">
    <property type="entry name" value="CRBOXYPTASEC"/>
</dbReference>
<comment type="similarity">
    <text evidence="1">Belongs to the peptidase S10 family.</text>
</comment>
<evidence type="ECO:0000256" key="5">
    <source>
        <dbReference type="ARBA" id="ARBA00023180"/>
    </source>
</evidence>
<dbReference type="PROSITE" id="PS00560">
    <property type="entry name" value="CARBOXYPEPT_SER_HIS"/>
    <property type="match status" value="1"/>
</dbReference>
<dbReference type="Gene3D" id="3.40.50.11320">
    <property type="match status" value="1"/>
</dbReference>
<dbReference type="Proteomes" id="UP000596660">
    <property type="component" value="Unplaced"/>
</dbReference>
<reference evidence="6" key="1">
    <citation type="journal article" date="2017" name="Nature">
        <title>The genome of Chenopodium quinoa.</title>
        <authorList>
            <person name="Jarvis D.E."/>
            <person name="Ho Y.S."/>
            <person name="Lightfoot D.J."/>
            <person name="Schmoeckel S.M."/>
            <person name="Li B."/>
            <person name="Borm T.J.A."/>
            <person name="Ohyanagi H."/>
            <person name="Mineta K."/>
            <person name="Michell C.T."/>
            <person name="Saber N."/>
            <person name="Kharbatia N.M."/>
            <person name="Rupper R.R."/>
            <person name="Sharp A.R."/>
            <person name="Dally N."/>
            <person name="Boughton B.A."/>
            <person name="Woo Y.H."/>
            <person name="Gao G."/>
            <person name="Schijlen E.G.W.M."/>
            <person name="Guo X."/>
            <person name="Momin A.A."/>
            <person name="Negrao S."/>
            <person name="Al-Babili S."/>
            <person name="Gehring C."/>
            <person name="Roessner U."/>
            <person name="Jung C."/>
            <person name="Murphy K."/>
            <person name="Arold S.T."/>
            <person name="Gojobori T."/>
            <person name="van der Linden C.G."/>
            <person name="van Loo E.N."/>
            <person name="Jellen E.N."/>
            <person name="Maughan P.J."/>
            <person name="Tester M."/>
        </authorList>
    </citation>
    <scope>NUCLEOTIDE SEQUENCE [LARGE SCALE GENOMIC DNA]</scope>
    <source>
        <strain evidence="6">cv. PI 614886</strain>
    </source>
</reference>
<keyword evidence="2" id="KW-0121">Carboxypeptidase</keyword>
<keyword evidence="4" id="KW-0378">Hydrolase</keyword>
<dbReference type="InterPro" id="IPR001563">
    <property type="entry name" value="Peptidase_S10"/>
</dbReference>
<dbReference type="InterPro" id="IPR029058">
    <property type="entry name" value="AB_hydrolase_fold"/>
</dbReference>
<dbReference type="EnsemblPlants" id="AUR62018371-RA">
    <property type="protein sequence ID" value="AUR62018371-RA:cds"/>
    <property type="gene ID" value="AUR62018371"/>
</dbReference>
<dbReference type="Gene3D" id="6.10.250.940">
    <property type="match status" value="1"/>
</dbReference>
<dbReference type="Gramene" id="AUR62018371-RA">
    <property type="protein sequence ID" value="AUR62018371-RA:cds"/>
    <property type="gene ID" value="AUR62018371"/>
</dbReference>
<evidence type="ECO:0000256" key="4">
    <source>
        <dbReference type="ARBA" id="ARBA00022801"/>
    </source>
</evidence>
<dbReference type="PANTHER" id="PTHR11802">
    <property type="entry name" value="SERINE PROTEASE FAMILY S10 SERINE CARBOXYPEPTIDASE"/>
    <property type="match status" value="1"/>
</dbReference>
<evidence type="ECO:0000256" key="1">
    <source>
        <dbReference type="ARBA" id="ARBA00009431"/>
    </source>
</evidence>
<reference evidence="6" key="2">
    <citation type="submission" date="2021-03" db="UniProtKB">
        <authorList>
            <consortium name="EnsemblPlants"/>
        </authorList>
    </citation>
    <scope>IDENTIFICATION</scope>
</reference>
<dbReference type="OMA" id="ICENINT"/>
<name>A0A803LT27_CHEQI</name>
<keyword evidence="5" id="KW-0325">Glycoprotein</keyword>
<accession>A0A803LT27</accession>
<keyword evidence="7" id="KW-1185">Reference proteome</keyword>
<organism evidence="6 7">
    <name type="scientific">Chenopodium quinoa</name>
    <name type="common">Quinoa</name>
    <dbReference type="NCBI Taxonomy" id="63459"/>
    <lineage>
        <taxon>Eukaryota</taxon>
        <taxon>Viridiplantae</taxon>
        <taxon>Streptophyta</taxon>
        <taxon>Embryophyta</taxon>
        <taxon>Tracheophyta</taxon>
        <taxon>Spermatophyta</taxon>
        <taxon>Magnoliopsida</taxon>
        <taxon>eudicotyledons</taxon>
        <taxon>Gunneridae</taxon>
        <taxon>Pentapetalae</taxon>
        <taxon>Caryophyllales</taxon>
        <taxon>Chenopodiaceae</taxon>
        <taxon>Chenopodioideae</taxon>
        <taxon>Atripliceae</taxon>
        <taxon>Chenopodium</taxon>
    </lineage>
</organism>
<evidence type="ECO:0000313" key="7">
    <source>
        <dbReference type="Proteomes" id="UP000596660"/>
    </source>
</evidence>
<protein>
    <submittedName>
        <fullName evidence="6">Uncharacterized protein</fullName>
    </submittedName>
</protein>
<dbReference type="FunFam" id="3.40.50.11320:FF:000004">
    <property type="entry name" value="Carboxypeptidase"/>
    <property type="match status" value="1"/>
</dbReference>
<evidence type="ECO:0000313" key="6">
    <source>
        <dbReference type="EnsemblPlants" id="AUR62018371-RA:cds"/>
    </source>
</evidence>
<dbReference type="PANTHER" id="PTHR11802:SF281">
    <property type="entry name" value="CARBOXYPEPTIDASE"/>
    <property type="match status" value="1"/>
</dbReference>
<dbReference type="GO" id="GO:0005773">
    <property type="term" value="C:vacuole"/>
    <property type="evidence" value="ECO:0007669"/>
    <property type="project" value="TreeGrafter"/>
</dbReference>
<sequence length="614" mass="68204">MFTGPGCSSIGAGAFSEHGPFRPSGNGLIKNEFSRKKEANMLYLESPAGVGFSYSANQSFYDGVNDEMTGHYVPQLPNLILKSSLKSSLKGVAIGNPLLEFNNDFYSRAEYLWSHGLISDATYEVSEKDEENIDVCLKDETTQYMNRKDLQKAMHAHLIGVTQWTACSNVLNYHMDDLEVPTLPLLGILTKNDVRVFVYSGDQDAVIPFTGTRTLINGLAKEMRLNNTVGGWTQVYGDILAYATVRGAAHHVPLSQPARSLVLFRSFLDGKPLPDVSLAQIIYGVYTYRNHTHSRNFRNWPGCSSIGAGAFSEHGPFRPSGNGLIKNEFSWNKGHYVPQLANLVLKSSLKSNLRGVAIGNPLLEFNNDFNSIGEYLWSHGLISDATYDLSEKICNYSQIRRQEQKFLSAPCKLVNSQINSEIGKFIDSYDVTLDVCLHSVSQQAHVLNQMMDEEKIDVCLDDETTQYLNRKDVQKAMHAHLIGVTQWATCSNVLNYHMDDLEIPTLPLLGTFTKSGVRVLVYSGDQDSIIPFIGTRTLVNGLAKELGLNTTVPYRTWLTNRQVGGWTQVYGDILAYATIRGASHEAPFSQPARSLVLFRSFLDGKPLPDVSLAQ</sequence>
<dbReference type="AlphaFoldDB" id="A0A803LT27"/>
<dbReference type="InterPro" id="IPR033124">
    <property type="entry name" value="Ser_caboxypep_his_AS"/>
</dbReference>
<evidence type="ECO:0000256" key="3">
    <source>
        <dbReference type="ARBA" id="ARBA00022670"/>
    </source>
</evidence>
<dbReference type="GO" id="GO:0006508">
    <property type="term" value="P:proteolysis"/>
    <property type="evidence" value="ECO:0007669"/>
    <property type="project" value="UniProtKB-KW"/>
</dbReference>
<proteinExistence type="inferred from homology"/>
<dbReference type="Pfam" id="PF00450">
    <property type="entry name" value="Peptidase_S10"/>
    <property type="match status" value="4"/>
</dbReference>
<keyword evidence="3" id="KW-0645">Protease</keyword>
<dbReference type="Gene3D" id="3.40.50.1820">
    <property type="entry name" value="alpha/beta hydrolase"/>
    <property type="match status" value="4"/>
</dbReference>
<evidence type="ECO:0000256" key="2">
    <source>
        <dbReference type="ARBA" id="ARBA00022645"/>
    </source>
</evidence>
<dbReference type="SUPFAM" id="SSF53474">
    <property type="entry name" value="alpha/beta-Hydrolases"/>
    <property type="match status" value="2"/>
</dbReference>